<keyword evidence="1" id="KW-0812">Transmembrane</keyword>
<evidence type="ECO:0000313" key="2">
    <source>
        <dbReference type="EMBL" id="AJI43730.1"/>
    </source>
</evidence>
<keyword evidence="1" id="KW-1133">Transmembrane helix</keyword>
<reference evidence="2 3" key="2">
    <citation type="submission" date="2015-02" db="EMBL/GenBank/DDBJ databases">
        <title>Virome of African Animals.</title>
        <authorList>
            <person name="Ng T.F.F."/>
            <person name="LeBreton M."/>
            <person name="Schneider B.S."/>
            <person name="Gillis A."/>
            <person name="Tamoufe U."/>
            <person name="Diffo L.D.D."/>
            <person name="Takuo J.M."/>
            <person name="Kondov N.O."/>
            <person name="Coffey L."/>
            <person name="Wolfe N.D."/>
            <person name="Delwart E."/>
        </authorList>
    </citation>
    <scope>NUCLEOTIDE SEQUENCE [LARGE SCALE GENOMIC DNA]</scope>
    <source>
        <strain evidence="2">PREDICT-06530</strain>
    </source>
</reference>
<dbReference type="Proteomes" id="UP000171565">
    <property type="component" value="Segment"/>
</dbReference>
<protein>
    <submittedName>
        <fullName evidence="2">E protein</fullName>
    </submittedName>
</protein>
<gene>
    <name evidence="2" type="primary">ORF2a</name>
</gene>
<keyword evidence="1" id="KW-0472">Membrane</keyword>
<dbReference type="EMBL" id="KP126831">
    <property type="protein sequence ID" value="AJI43730.1"/>
    <property type="molecule type" value="Genomic_RNA"/>
</dbReference>
<reference evidence="2 3" key="1">
    <citation type="submission" date="2014-11" db="EMBL/GenBank/DDBJ databases">
        <authorList>
            <consortium name="USAID EPT PREDICT program"/>
            <person name="Ng T.F.F."/>
            <person name="LeBreton M."/>
            <person name="Schneider B.S."/>
            <person name="Gillis A."/>
            <person name="Tamoufe U."/>
            <person name="Diffo L.D.D."/>
            <person name="Takuo J.M."/>
            <person name="Kondov N.O."/>
            <person name="Coffey L."/>
            <person name="Wolfe N.D."/>
            <person name="Delwart E."/>
        </authorList>
    </citation>
    <scope>NUCLEOTIDE SEQUENCE [LARGE SCALE GENOMIC DNA]</scope>
    <source>
        <strain evidence="2">PREDICT-06530</strain>
    </source>
</reference>
<name>A0A0B6CDH3_9NIDO</name>
<organism evidence="2 3">
    <name type="scientific">DeBrazza's monkey arterivirus</name>
    <dbReference type="NCBI Taxonomy" id="1965063"/>
    <lineage>
        <taxon>Viruses</taxon>
        <taxon>Riboviria</taxon>
        <taxon>Orthornavirae</taxon>
        <taxon>Pisuviricota</taxon>
        <taxon>Pisoniviricetes</taxon>
        <taxon>Nidovirales</taxon>
        <taxon>Arnidovirineae</taxon>
        <taxon>Arteriviridae</taxon>
        <taxon>Simarterivirinae</taxon>
        <taxon>Iotaarterivirus</taxon>
        <taxon>Debiartevirus</taxon>
        <taxon>Iotaarterivirus debrazmo</taxon>
    </lineage>
</organism>
<dbReference type="OrthoDB" id="27414at10239"/>
<proteinExistence type="predicted"/>
<feature type="transmembrane region" description="Helical" evidence="1">
    <location>
        <begin position="20"/>
        <end position="39"/>
    </location>
</feature>
<dbReference type="RefSeq" id="YP_009121778.1">
    <property type="nucleotide sequence ID" value="NC_026509.1"/>
</dbReference>
<evidence type="ECO:0000256" key="1">
    <source>
        <dbReference type="SAM" id="Phobius"/>
    </source>
</evidence>
<dbReference type="GeneID" id="23631994"/>
<sequence>MGSVWSHISTAFQHAVHELIVSVFDLLIYMAVIILALLLGKMLALTIKSIFKCAAIPRAVSTGPLKNAFTPVSSKYHPLP</sequence>
<keyword evidence="3" id="KW-1185">Reference proteome</keyword>
<accession>A0A0B6CDH3</accession>
<dbReference type="KEGG" id="vg:23631994"/>
<evidence type="ECO:0000313" key="3">
    <source>
        <dbReference type="Proteomes" id="UP000171565"/>
    </source>
</evidence>